<evidence type="ECO:0000313" key="3">
    <source>
        <dbReference type="Proteomes" id="UP000315003"/>
    </source>
</evidence>
<dbReference type="InterPro" id="IPR005069">
    <property type="entry name" value="Nucl-diP-sugar_transferase"/>
</dbReference>
<dbReference type="Pfam" id="PF03407">
    <property type="entry name" value="Nucleotid_trans"/>
    <property type="match status" value="1"/>
</dbReference>
<protein>
    <submittedName>
        <fullName evidence="2">Nucleotide-diphospho-sugar transferase</fullName>
    </submittedName>
</protein>
<gene>
    <name evidence="2" type="ORF">SV7mr_19060</name>
</gene>
<proteinExistence type="predicted"/>
<dbReference type="SUPFAM" id="SSF53448">
    <property type="entry name" value="Nucleotide-diphospho-sugar transferases"/>
    <property type="match status" value="1"/>
</dbReference>
<dbReference type="GO" id="GO:0016740">
    <property type="term" value="F:transferase activity"/>
    <property type="evidence" value="ECO:0007669"/>
    <property type="project" value="UniProtKB-KW"/>
</dbReference>
<organism evidence="2 3">
    <name type="scientific">Stieleria bergensis</name>
    <dbReference type="NCBI Taxonomy" id="2528025"/>
    <lineage>
        <taxon>Bacteria</taxon>
        <taxon>Pseudomonadati</taxon>
        <taxon>Planctomycetota</taxon>
        <taxon>Planctomycetia</taxon>
        <taxon>Pirellulales</taxon>
        <taxon>Pirellulaceae</taxon>
        <taxon>Stieleria</taxon>
    </lineage>
</organism>
<dbReference type="AlphaFoldDB" id="A0A517STE5"/>
<dbReference type="EMBL" id="CP036272">
    <property type="protein sequence ID" value="QDT59399.1"/>
    <property type="molecule type" value="Genomic_DNA"/>
</dbReference>
<accession>A0A517STE5</accession>
<name>A0A517STE5_9BACT</name>
<evidence type="ECO:0000259" key="1">
    <source>
        <dbReference type="Pfam" id="PF03407"/>
    </source>
</evidence>
<dbReference type="RefSeq" id="WP_145271255.1">
    <property type="nucleotide sequence ID" value="NZ_CP036272.1"/>
</dbReference>
<dbReference type="Proteomes" id="UP000315003">
    <property type="component" value="Chromosome"/>
</dbReference>
<sequence>MRVYTLFTPSHKGLYEDYFLKTLPDEFELHATELFEQECPTGSFYHEGWDKICYRKVELFVAACEESMGEHFFYCDVDVQFFGNVVDLLVREIGDFDIACQDDVTAYCSGVFVCKASHTTLAMFKAMKRNYNREDQTTLNEHLHMCQHKKLSPAFFTYGRVAARPWSGERFRVPENVLLHHANFVIGVENKKQIMDYTREKNFS</sequence>
<feature type="domain" description="Nucleotide-diphospho-sugar transferase" evidence="1">
    <location>
        <begin position="43"/>
        <end position="194"/>
    </location>
</feature>
<dbReference type="InterPro" id="IPR029044">
    <property type="entry name" value="Nucleotide-diphossugar_trans"/>
</dbReference>
<dbReference type="OrthoDB" id="9842389at2"/>
<reference evidence="2 3" key="1">
    <citation type="submission" date="2019-02" db="EMBL/GenBank/DDBJ databases">
        <title>Deep-cultivation of Planctomycetes and their phenomic and genomic characterization uncovers novel biology.</title>
        <authorList>
            <person name="Wiegand S."/>
            <person name="Jogler M."/>
            <person name="Boedeker C."/>
            <person name="Pinto D."/>
            <person name="Vollmers J."/>
            <person name="Rivas-Marin E."/>
            <person name="Kohn T."/>
            <person name="Peeters S.H."/>
            <person name="Heuer A."/>
            <person name="Rast P."/>
            <person name="Oberbeckmann S."/>
            <person name="Bunk B."/>
            <person name="Jeske O."/>
            <person name="Meyerdierks A."/>
            <person name="Storesund J.E."/>
            <person name="Kallscheuer N."/>
            <person name="Luecker S."/>
            <person name="Lage O.M."/>
            <person name="Pohl T."/>
            <person name="Merkel B.J."/>
            <person name="Hornburger P."/>
            <person name="Mueller R.-W."/>
            <person name="Bruemmer F."/>
            <person name="Labrenz M."/>
            <person name="Spormann A.M."/>
            <person name="Op den Camp H."/>
            <person name="Overmann J."/>
            <person name="Amann R."/>
            <person name="Jetten M.S.M."/>
            <person name="Mascher T."/>
            <person name="Medema M.H."/>
            <person name="Devos D.P."/>
            <person name="Kaster A.-K."/>
            <person name="Ovreas L."/>
            <person name="Rohde M."/>
            <person name="Galperin M.Y."/>
            <person name="Jogler C."/>
        </authorList>
    </citation>
    <scope>NUCLEOTIDE SEQUENCE [LARGE SCALE GENOMIC DNA]</scope>
    <source>
        <strain evidence="2 3">SV_7m_r</strain>
    </source>
</reference>
<keyword evidence="3" id="KW-1185">Reference proteome</keyword>
<keyword evidence="2" id="KW-0808">Transferase</keyword>
<evidence type="ECO:0000313" key="2">
    <source>
        <dbReference type="EMBL" id="QDT59399.1"/>
    </source>
</evidence>